<dbReference type="InterPro" id="IPR000719">
    <property type="entry name" value="Prot_kinase_dom"/>
</dbReference>
<dbReference type="InterPro" id="IPR017441">
    <property type="entry name" value="Protein_kinase_ATP_BS"/>
</dbReference>
<evidence type="ECO:0000256" key="5">
    <source>
        <dbReference type="ARBA" id="ARBA00022777"/>
    </source>
</evidence>
<comment type="caution">
    <text evidence="12">The sequence shown here is derived from an EMBL/GenBank/DDBJ whole genome shotgun (WGS) entry which is preliminary data.</text>
</comment>
<dbReference type="InterPro" id="IPR011009">
    <property type="entry name" value="Kinase-like_dom_sf"/>
</dbReference>
<dbReference type="AlphaFoldDB" id="A0ABD2ZRJ9"/>
<keyword evidence="13" id="KW-1185">Reference proteome</keyword>
<dbReference type="InterPro" id="IPR008271">
    <property type="entry name" value="Ser/Thr_kinase_AS"/>
</dbReference>
<comment type="catalytic activity">
    <reaction evidence="7">
        <text>L-threonyl-[protein] + ATP = O-phospho-L-threonyl-[protein] + ADP + H(+)</text>
        <dbReference type="Rhea" id="RHEA:46608"/>
        <dbReference type="Rhea" id="RHEA-COMP:11060"/>
        <dbReference type="Rhea" id="RHEA-COMP:11605"/>
        <dbReference type="ChEBI" id="CHEBI:15378"/>
        <dbReference type="ChEBI" id="CHEBI:30013"/>
        <dbReference type="ChEBI" id="CHEBI:30616"/>
        <dbReference type="ChEBI" id="CHEBI:61977"/>
        <dbReference type="ChEBI" id="CHEBI:456216"/>
        <dbReference type="EC" id="2.7.11.1"/>
    </reaction>
</comment>
<evidence type="ECO:0000259" key="11">
    <source>
        <dbReference type="PROSITE" id="PS50011"/>
    </source>
</evidence>
<dbReference type="GO" id="GO:0005524">
    <property type="term" value="F:ATP binding"/>
    <property type="evidence" value="ECO:0007669"/>
    <property type="project" value="UniProtKB-UniRule"/>
</dbReference>
<keyword evidence="5" id="KW-0418">Kinase</keyword>
<keyword evidence="4 9" id="KW-0547">Nucleotide-binding</keyword>
<evidence type="ECO:0000256" key="10">
    <source>
        <dbReference type="SAM" id="MobiDB-lite"/>
    </source>
</evidence>
<evidence type="ECO:0000256" key="2">
    <source>
        <dbReference type="ARBA" id="ARBA00022527"/>
    </source>
</evidence>
<dbReference type="EC" id="2.7.11.1" evidence="1"/>
<accession>A0ABD2ZRJ9</accession>
<keyword evidence="3" id="KW-0808">Transferase</keyword>
<gene>
    <name evidence="12" type="ORF">ACH5RR_019620</name>
</gene>
<dbReference type="SUPFAM" id="SSF56112">
    <property type="entry name" value="Protein kinase-like (PK-like)"/>
    <property type="match status" value="1"/>
</dbReference>
<dbReference type="GO" id="GO:0004674">
    <property type="term" value="F:protein serine/threonine kinase activity"/>
    <property type="evidence" value="ECO:0007669"/>
    <property type="project" value="UniProtKB-KW"/>
</dbReference>
<dbReference type="Pfam" id="PF07714">
    <property type="entry name" value="PK_Tyr_Ser-Thr"/>
    <property type="match status" value="1"/>
</dbReference>
<evidence type="ECO:0000313" key="12">
    <source>
        <dbReference type="EMBL" id="KAL3521471.1"/>
    </source>
</evidence>
<keyword evidence="2" id="KW-0723">Serine/threonine-protein kinase</keyword>
<dbReference type="Gene3D" id="1.10.510.10">
    <property type="entry name" value="Transferase(Phosphotransferase) domain 1"/>
    <property type="match status" value="2"/>
</dbReference>
<feature type="region of interest" description="Disordered" evidence="10">
    <location>
        <begin position="329"/>
        <end position="353"/>
    </location>
</feature>
<reference evidence="12 13" key="1">
    <citation type="submission" date="2024-11" db="EMBL/GenBank/DDBJ databases">
        <title>A near-complete genome assembly of Cinchona calisaya.</title>
        <authorList>
            <person name="Lian D.C."/>
            <person name="Zhao X.W."/>
            <person name="Wei L."/>
        </authorList>
    </citation>
    <scope>NUCLEOTIDE SEQUENCE [LARGE SCALE GENOMIC DNA]</scope>
    <source>
        <tissue evidence="12">Nenye</tissue>
    </source>
</reference>
<organism evidence="12 13">
    <name type="scientific">Cinchona calisaya</name>
    <dbReference type="NCBI Taxonomy" id="153742"/>
    <lineage>
        <taxon>Eukaryota</taxon>
        <taxon>Viridiplantae</taxon>
        <taxon>Streptophyta</taxon>
        <taxon>Embryophyta</taxon>
        <taxon>Tracheophyta</taxon>
        <taxon>Spermatophyta</taxon>
        <taxon>Magnoliopsida</taxon>
        <taxon>eudicotyledons</taxon>
        <taxon>Gunneridae</taxon>
        <taxon>Pentapetalae</taxon>
        <taxon>asterids</taxon>
        <taxon>lamiids</taxon>
        <taxon>Gentianales</taxon>
        <taxon>Rubiaceae</taxon>
        <taxon>Cinchonoideae</taxon>
        <taxon>Cinchoneae</taxon>
        <taxon>Cinchona</taxon>
    </lineage>
</organism>
<proteinExistence type="predicted"/>
<feature type="region of interest" description="Disordered" evidence="10">
    <location>
        <begin position="665"/>
        <end position="685"/>
    </location>
</feature>
<evidence type="ECO:0000256" key="8">
    <source>
        <dbReference type="ARBA" id="ARBA00048679"/>
    </source>
</evidence>
<comment type="catalytic activity">
    <reaction evidence="8">
        <text>L-seryl-[protein] + ATP = O-phospho-L-seryl-[protein] + ADP + H(+)</text>
        <dbReference type="Rhea" id="RHEA:17989"/>
        <dbReference type="Rhea" id="RHEA-COMP:9863"/>
        <dbReference type="Rhea" id="RHEA-COMP:11604"/>
        <dbReference type="ChEBI" id="CHEBI:15378"/>
        <dbReference type="ChEBI" id="CHEBI:29999"/>
        <dbReference type="ChEBI" id="CHEBI:30616"/>
        <dbReference type="ChEBI" id="CHEBI:83421"/>
        <dbReference type="ChEBI" id="CHEBI:456216"/>
        <dbReference type="EC" id="2.7.11.1"/>
    </reaction>
</comment>
<dbReference type="Gene3D" id="3.30.200.20">
    <property type="entry name" value="Phosphorylase Kinase, domain 1"/>
    <property type="match status" value="1"/>
</dbReference>
<evidence type="ECO:0000256" key="3">
    <source>
        <dbReference type="ARBA" id="ARBA00022679"/>
    </source>
</evidence>
<evidence type="ECO:0000256" key="1">
    <source>
        <dbReference type="ARBA" id="ARBA00012513"/>
    </source>
</evidence>
<dbReference type="PROSITE" id="PS00107">
    <property type="entry name" value="PROTEIN_KINASE_ATP"/>
    <property type="match status" value="1"/>
</dbReference>
<evidence type="ECO:0000256" key="6">
    <source>
        <dbReference type="ARBA" id="ARBA00022840"/>
    </source>
</evidence>
<evidence type="ECO:0000313" key="13">
    <source>
        <dbReference type="Proteomes" id="UP001630127"/>
    </source>
</evidence>
<dbReference type="SMART" id="SM00220">
    <property type="entry name" value="S_TKc"/>
    <property type="match status" value="1"/>
</dbReference>
<evidence type="ECO:0000256" key="7">
    <source>
        <dbReference type="ARBA" id="ARBA00047899"/>
    </source>
</evidence>
<name>A0ABD2ZRJ9_9GENT</name>
<feature type="binding site" evidence="9">
    <location>
        <position position="102"/>
    </location>
    <ligand>
        <name>ATP</name>
        <dbReference type="ChEBI" id="CHEBI:30616"/>
    </ligand>
</feature>
<evidence type="ECO:0000256" key="4">
    <source>
        <dbReference type="ARBA" id="ARBA00022741"/>
    </source>
</evidence>
<dbReference type="FunFam" id="1.10.510.10:FF:001023">
    <property type="entry name" value="Os07g0541700 protein"/>
    <property type="match status" value="1"/>
</dbReference>
<dbReference type="PROSITE" id="PS50011">
    <property type="entry name" value="PROTEIN_KINASE_DOM"/>
    <property type="match status" value="1"/>
</dbReference>
<dbReference type="EMBL" id="JBJUIK010000008">
    <property type="protein sequence ID" value="KAL3521471.1"/>
    <property type="molecule type" value="Genomic_DNA"/>
</dbReference>
<dbReference type="PANTHER" id="PTHR46821:SF7">
    <property type="entry name" value="PROTEIN KINASE SUPERFAMILY PROTEIN"/>
    <property type="match status" value="1"/>
</dbReference>
<sequence length="685" mass="76695">MPSRELPPTPRPPPLHHMAPPLAASVTAAFSLLILCTFCFCKISRKRTVPSSDTDSKPPHRFSYSSLRRATSSFSPSLRLGRGGFGSVYGGTLKPDVQVAVKLMDSGSLQGEREFQNELFFAGTIESKYVVSVLGFSSYPRRRRMLLVYELMANGSLQDCLLHRKCSELKDWKKRFLIALDIAKGLEYLHHFCDPPIIHGDIKPSNVLLDANFNAKIGDFGLARLKSEDDQVEIEVKKEPNLGNVVMEDNVSVVEEIESVITASVCDGFDGNVEQSPESCFVKVEALPETVVTVELSPETTMVVSLRTLAAMASPSEGVDKRSVSEANFDGASVGSGRETGNGADYKNGKKKKKKKKSISGKDWWWKQDNVDVESGVVKDYVMEWIGNEIKKERPKSDWIRASSSSGVVGKTEKEKKKNRRRLDWWVSLDDDKTVKKDKRRPAREWWREEYCEELARKKKKKKKLEQGSASDGCYNESWWPRDDDMYSDKKKKRSRSRSSSKSSMDWWLDGLSGDLWRARRNSYDSASGEIPKSGGISSTPSMRGTLCYIAPEYGIGGDLSEKCDVYSFGVLLLVLIAGRRPLQVSGSPMSEFQRANLLSWARHLARAGKLINLVDQSIHSLDKEQALLCITVALLCLQKSPAHRPSMKEVVGILSGDLESPKLPMEFSPSPPSQFPYKSHKKVW</sequence>
<evidence type="ECO:0000256" key="9">
    <source>
        <dbReference type="PROSITE-ProRule" id="PRU10141"/>
    </source>
</evidence>
<dbReference type="InterPro" id="IPR044576">
    <property type="entry name" value="At4g25390-like"/>
</dbReference>
<keyword evidence="6 9" id="KW-0067">ATP-binding</keyword>
<feature type="domain" description="Protein kinase" evidence="11">
    <location>
        <begin position="74"/>
        <end position="664"/>
    </location>
</feature>
<dbReference type="PROSITE" id="PS00108">
    <property type="entry name" value="PROTEIN_KINASE_ST"/>
    <property type="match status" value="1"/>
</dbReference>
<dbReference type="PANTHER" id="PTHR46821">
    <property type="entry name" value="OS07G0586332 PROTEIN"/>
    <property type="match status" value="1"/>
</dbReference>
<dbReference type="InterPro" id="IPR001245">
    <property type="entry name" value="Ser-Thr/Tyr_kinase_cat_dom"/>
</dbReference>
<dbReference type="Proteomes" id="UP001630127">
    <property type="component" value="Unassembled WGS sequence"/>
</dbReference>
<protein>
    <recommendedName>
        <fullName evidence="1">non-specific serine/threonine protein kinase</fullName>
        <ecNumber evidence="1">2.7.11.1</ecNumber>
    </recommendedName>
</protein>